<dbReference type="Gene3D" id="3.40.50.300">
    <property type="entry name" value="P-loop containing nucleotide triphosphate hydrolases"/>
    <property type="match status" value="1"/>
</dbReference>
<keyword evidence="4" id="KW-0547">Nucleotide-binding</keyword>
<evidence type="ECO:0000256" key="2">
    <source>
        <dbReference type="ARBA" id="ARBA00022614"/>
    </source>
</evidence>
<dbReference type="Gene3D" id="1.10.10.10">
    <property type="entry name" value="Winged helix-like DNA-binding domain superfamily/Winged helix DNA-binding domain"/>
    <property type="match status" value="1"/>
</dbReference>
<dbReference type="GO" id="GO:0002758">
    <property type="term" value="P:innate immune response-activating signaling pathway"/>
    <property type="evidence" value="ECO:0007669"/>
    <property type="project" value="UniProtKB-ARBA"/>
</dbReference>
<dbReference type="InterPro" id="IPR058922">
    <property type="entry name" value="WHD_DRP"/>
</dbReference>
<dbReference type="Gene3D" id="3.80.10.10">
    <property type="entry name" value="Ribonuclease Inhibitor"/>
    <property type="match status" value="1"/>
</dbReference>
<evidence type="ECO:0000256" key="6">
    <source>
        <dbReference type="ARBA" id="ARBA00022840"/>
    </source>
</evidence>
<dbReference type="PANTHER" id="PTHR36766:SF60">
    <property type="entry name" value="NB-ARC DOMAIN-CONTAINING PROTEIN"/>
    <property type="match status" value="1"/>
</dbReference>
<gene>
    <name evidence="11" type="ORF">NCGR_LOCUS51944</name>
</gene>
<keyword evidence="5" id="KW-0611">Plant defense</keyword>
<dbReference type="EMBL" id="CAJGYO010000014">
    <property type="protein sequence ID" value="CAD6268639.1"/>
    <property type="molecule type" value="Genomic_DNA"/>
</dbReference>
<comment type="similarity">
    <text evidence="1">Belongs to the disease resistance NB-LRR family.</text>
</comment>
<dbReference type="GO" id="GO:0042742">
    <property type="term" value="P:defense response to bacterium"/>
    <property type="evidence" value="ECO:0007669"/>
    <property type="project" value="UniProtKB-ARBA"/>
</dbReference>
<dbReference type="AlphaFoldDB" id="A0A811RFL1"/>
<dbReference type="Pfam" id="PF25019">
    <property type="entry name" value="LRR_R13L1-DRL21"/>
    <property type="match status" value="1"/>
</dbReference>
<feature type="domain" description="Disease resistance N-terminal" evidence="8">
    <location>
        <begin position="29"/>
        <end position="97"/>
    </location>
</feature>
<dbReference type="OrthoDB" id="785704at2759"/>
<keyword evidence="6" id="KW-0067">ATP-binding</keyword>
<evidence type="ECO:0000313" key="11">
    <source>
        <dbReference type="EMBL" id="CAD6268639.1"/>
    </source>
</evidence>
<feature type="domain" description="R13L1/DRL21-like LRR repeat region" evidence="10">
    <location>
        <begin position="696"/>
        <end position="823"/>
    </location>
</feature>
<proteinExistence type="inferred from homology"/>
<evidence type="ECO:0000313" key="12">
    <source>
        <dbReference type="Proteomes" id="UP000604825"/>
    </source>
</evidence>
<dbReference type="GO" id="GO:0005524">
    <property type="term" value="F:ATP binding"/>
    <property type="evidence" value="ECO:0007669"/>
    <property type="project" value="UniProtKB-KW"/>
</dbReference>
<dbReference type="GO" id="GO:0043531">
    <property type="term" value="F:ADP binding"/>
    <property type="evidence" value="ECO:0007669"/>
    <property type="project" value="InterPro"/>
</dbReference>
<name>A0A811RFL1_9POAL</name>
<sequence length="944" mass="107730">MADLALSGLRWPASPIINKLLADATDYLSVDLVRELQKLEATVLPQFDLVIRAAEKSSHRGKLEAWIRRLKEAFYDAEDLLDEHEYNLLKRKAKSGKDPMVGEDEASSIASTIMKPLRAAKSRARNLLPENRKLINKMKELKDILLEAKELRDLLGLPHGNTVDWTPAVPGTVVPTTTSLPTSKVFGRDRDRDRIVDFLLGNTTTEEASSSRYSSLAIVGTGGMGKSTLAQYVYNDRRIEECFDVRMWICISRKLDVRRHTQEIIESAKKGECPCVDNLDTLQCKLRDILQQSQKFLLVLDDVWFEKSHNETEWEQLLAPLVSKQSGSRVLVTSRGEMLPAAVCCEQVVRLENMDDAEFLGLFKHHAFSGVEIQDQLLRTKLEHIAEEIAKRLGKCPLAAKVLGSRLSRKKDITEWKAALKLNDLSEPFTSLLWSYEKLDPRLQRCFLYCSLFPKGHRYRPDELVHLWVAEGFVDSCNMSRRTMEDVGRDYLNEMVSGSFFQSVSERYCYVMHDILHDLAESLSREDCFRLEDDNMTEIPCTIRHLSVSVESMQRHNQIIYKLQHLHTVICIDPLMDNATVIFDQILQNLKKVRVLHLSFYNSSMLPESVGELKHLRYLDLTMTTISELPRSLCALYHLQLLRLNDSVGRLPDKVCNLSKLRHLEGCNDQIPNIGKLTSLQPIYVFSVQKKQGYELRQLKDLNELGGSLTVKNLENVIGKDEALESKLYQKYRLKVLTLEWSSEDGMDAMDILHLDILEGLRPPPQLSELTINGYKSGTYPRWLLERSYFENLERFELDHCSLLEGLPPDTELLQHCSCLYLRDVPNLKTLSCIPASLTDLSIHSCPLLTFVTKNQLEQHDLRENIMKADDLASKLSSMWEVDSGSRIRSVLSVDTSSLKQLTAQMGDDISHHLQIIESGLEEGDIISVKENIIKAWLFAMSRG</sequence>
<dbReference type="GO" id="GO:0009626">
    <property type="term" value="P:plant-type hypersensitive response"/>
    <property type="evidence" value="ECO:0007669"/>
    <property type="project" value="UniProtKB-ARBA"/>
</dbReference>
<dbReference type="Proteomes" id="UP000604825">
    <property type="component" value="Unassembled WGS sequence"/>
</dbReference>
<accession>A0A811RFL1</accession>
<evidence type="ECO:0000256" key="1">
    <source>
        <dbReference type="ARBA" id="ARBA00008894"/>
    </source>
</evidence>
<feature type="domain" description="NB-ARC" evidence="7">
    <location>
        <begin position="215"/>
        <end position="369"/>
    </location>
</feature>
<dbReference type="InterPro" id="IPR056789">
    <property type="entry name" value="LRR_R13L1-DRL21"/>
</dbReference>
<dbReference type="Pfam" id="PF00931">
    <property type="entry name" value="NB-ARC"/>
    <property type="match status" value="1"/>
</dbReference>
<dbReference type="Pfam" id="PF18052">
    <property type="entry name" value="Rx_N"/>
    <property type="match status" value="1"/>
</dbReference>
<evidence type="ECO:0000259" key="7">
    <source>
        <dbReference type="Pfam" id="PF00931"/>
    </source>
</evidence>
<dbReference type="PRINTS" id="PR00364">
    <property type="entry name" value="DISEASERSIST"/>
</dbReference>
<dbReference type="InterPro" id="IPR027417">
    <property type="entry name" value="P-loop_NTPase"/>
</dbReference>
<evidence type="ECO:0000256" key="3">
    <source>
        <dbReference type="ARBA" id="ARBA00022737"/>
    </source>
</evidence>
<evidence type="ECO:0000256" key="5">
    <source>
        <dbReference type="ARBA" id="ARBA00022821"/>
    </source>
</evidence>
<reference evidence="11" key="1">
    <citation type="submission" date="2020-10" db="EMBL/GenBank/DDBJ databases">
        <authorList>
            <person name="Han B."/>
            <person name="Lu T."/>
            <person name="Zhao Q."/>
            <person name="Huang X."/>
            <person name="Zhao Y."/>
        </authorList>
    </citation>
    <scope>NUCLEOTIDE SEQUENCE</scope>
</reference>
<keyword evidence="12" id="KW-1185">Reference proteome</keyword>
<organism evidence="11 12">
    <name type="scientific">Miscanthus lutarioriparius</name>
    <dbReference type="NCBI Taxonomy" id="422564"/>
    <lineage>
        <taxon>Eukaryota</taxon>
        <taxon>Viridiplantae</taxon>
        <taxon>Streptophyta</taxon>
        <taxon>Embryophyta</taxon>
        <taxon>Tracheophyta</taxon>
        <taxon>Spermatophyta</taxon>
        <taxon>Magnoliopsida</taxon>
        <taxon>Liliopsida</taxon>
        <taxon>Poales</taxon>
        <taxon>Poaceae</taxon>
        <taxon>PACMAD clade</taxon>
        <taxon>Panicoideae</taxon>
        <taxon>Andropogonodae</taxon>
        <taxon>Andropogoneae</taxon>
        <taxon>Saccharinae</taxon>
        <taxon>Miscanthus</taxon>
    </lineage>
</organism>
<evidence type="ECO:0008006" key="13">
    <source>
        <dbReference type="Google" id="ProtNLM"/>
    </source>
</evidence>
<evidence type="ECO:0000256" key="4">
    <source>
        <dbReference type="ARBA" id="ARBA00022741"/>
    </source>
</evidence>
<dbReference type="PANTHER" id="PTHR36766">
    <property type="entry name" value="PLANT BROAD-SPECTRUM MILDEW RESISTANCE PROTEIN RPW8"/>
    <property type="match status" value="1"/>
</dbReference>
<dbReference type="InterPro" id="IPR041118">
    <property type="entry name" value="Rx_N"/>
</dbReference>
<dbReference type="InterPro" id="IPR002182">
    <property type="entry name" value="NB-ARC"/>
</dbReference>
<dbReference type="SUPFAM" id="SSF52058">
    <property type="entry name" value="L domain-like"/>
    <property type="match status" value="1"/>
</dbReference>
<dbReference type="InterPro" id="IPR042197">
    <property type="entry name" value="Apaf_helical"/>
</dbReference>
<comment type="caution">
    <text evidence="11">The sequence shown here is derived from an EMBL/GenBank/DDBJ whole genome shotgun (WGS) entry which is preliminary data.</text>
</comment>
<dbReference type="InterPro" id="IPR036388">
    <property type="entry name" value="WH-like_DNA-bd_sf"/>
</dbReference>
<keyword evidence="3" id="KW-0677">Repeat</keyword>
<dbReference type="FunFam" id="1.10.10.10:FF:000322">
    <property type="entry name" value="Probable disease resistance protein At1g63360"/>
    <property type="match status" value="1"/>
</dbReference>
<protein>
    <recommendedName>
        <fullName evidence="13">Rp1-like protein</fullName>
    </recommendedName>
</protein>
<dbReference type="Gene3D" id="1.20.5.4130">
    <property type="match status" value="1"/>
</dbReference>
<keyword evidence="2" id="KW-0433">Leucine-rich repeat</keyword>
<evidence type="ECO:0000259" key="10">
    <source>
        <dbReference type="Pfam" id="PF25019"/>
    </source>
</evidence>
<feature type="domain" description="Disease resistance protein winged helix" evidence="9">
    <location>
        <begin position="452"/>
        <end position="520"/>
    </location>
</feature>
<evidence type="ECO:0000259" key="8">
    <source>
        <dbReference type="Pfam" id="PF18052"/>
    </source>
</evidence>
<dbReference type="InterPro" id="IPR032675">
    <property type="entry name" value="LRR_dom_sf"/>
</dbReference>
<dbReference type="Pfam" id="PF23559">
    <property type="entry name" value="WHD_DRP"/>
    <property type="match status" value="1"/>
</dbReference>
<evidence type="ECO:0000259" key="9">
    <source>
        <dbReference type="Pfam" id="PF23559"/>
    </source>
</evidence>
<dbReference type="SUPFAM" id="SSF52540">
    <property type="entry name" value="P-loop containing nucleoside triphosphate hydrolases"/>
    <property type="match status" value="1"/>
</dbReference>
<dbReference type="Gene3D" id="1.10.8.430">
    <property type="entry name" value="Helical domain of apoptotic protease-activating factors"/>
    <property type="match status" value="1"/>
</dbReference>